<dbReference type="InterPro" id="IPR030842">
    <property type="entry name" value="TF_NusA_bacterial"/>
</dbReference>
<dbReference type="InterPro" id="IPR058582">
    <property type="entry name" value="KH_NusA_2nd"/>
</dbReference>
<reference evidence="9" key="1">
    <citation type="submission" date="2018-05" db="EMBL/GenBank/DDBJ databases">
        <authorList>
            <person name="Lanie J.A."/>
            <person name="Ng W.-L."/>
            <person name="Kazmierczak K.M."/>
            <person name="Andrzejewski T.M."/>
            <person name="Davidsen T.M."/>
            <person name="Wayne K.J."/>
            <person name="Tettelin H."/>
            <person name="Glass J.I."/>
            <person name="Rusch D."/>
            <person name="Podicherti R."/>
            <person name="Tsui H.-C.T."/>
            <person name="Winkler M.E."/>
        </authorList>
    </citation>
    <scope>NUCLEOTIDE SEQUENCE</scope>
</reference>
<sequence length="464" mass="53289">MINRDLIEIFSDLARDKNVERSELGTILEQLFLYIIERTHGDASSYSVIVNIDKGEIEIYAEKTVVKVVEDPLHQITVEDALLKEPDLEEISPGDPFVEVIDPSVFGRRMIAHAKQFFSQRIQDIERQYIYEDYANRIGEIVIGEIRQIQRDNLFLNIGFAELRLPKKEQIPSENYRRKDTVRAVIKSVENTSKGPDIVVSRSDNHFLYKLFEMEVPEIEDGLIEIQSISRYPGVRSKIIVYSHDRRIDAVGACVGMRGSRIQGIVRELNNEKVDIVNYSEKTEVLISRALSPAKPMNLYIDDERKYCEAIFKDDELDLAIGRGGMNIKLASQLIDYRIDAFGEKEYEQRKIEQNTLLVEIPKFPKRAVKSLQEEGVNTISEFQAKDEDSLLEVKGITENVLEKIYDSIQNFIEKNRSDDEADDDNPDDIDVPKPESIEDKSAIKPDEKEKTLIPQSKESENIS</sequence>
<organism evidence="9">
    <name type="scientific">marine metagenome</name>
    <dbReference type="NCBI Taxonomy" id="408172"/>
    <lineage>
        <taxon>unclassified sequences</taxon>
        <taxon>metagenomes</taxon>
        <taxon>ecological metagenomes</taxon>
    </lineage>
</organism>
<dbReference type="InterPro" id="IPR025249">
    <property type="entry name" value="TF_NusA_KH_1st"/>
</dbReference>
<proteinExistence type="inferred from homology"/>
<dbReference type="SUPFAM" id="SSF54814">
    <property type="entry name" value="Prokaryotic type KH domain (KH-domain type II)"/>
    <property type="match status" value="2"/>
</dbReference>
<dbReference type="Pfam" id="PF26594">
    <property type="entry name" value="KH_NusA_2nd"/>
    <property type="match status" value="1"/>
</dbReference>
<dbReference type="PANTHER" id="PTHR22648:SF0">
    <property type="entry name" value="TRANSCRIPTION TERMINATION_ANTITERMINATION PROTEIN NUSA"/>
    <property type="match status" value="1"/>
</dbReference>
<dbReference type="GO" id="GO:0005829">
    <property type="term" value="C:cytosol"/>
    <property type="evidence" value="ECO:0007669"/>
    <property type="project" value="TreeGrafter"/>
</dbReference>
<dbReference type="NCBIfam" id="TIGR01953">
    <property type="entry name" value="NusA"/>
    <property type="match status" value="1"/>
</dbReference>
<dbReference type="GO" id="GO:0003723">
    <property type="term" value="F:RNA binding"/>
    <property type="evidence" value="ECO:0007669"/>
    <property type="project" value="UniProtKB-KW"/>
</dbReference>
<dbReference type="GO" id="GO:0003700">
    <property type="term" value="F:DNA-binding transcription factor activity"/>
    <property type="evidence" value="ECO:0007669"/>
    <property type="project" value="InterPro"/>
</dbReference>
<feature type="domain" description="S1 motif" evidence="8">
    <location>
        <begin position="139"/>
        <end position="203"/>
    </location>
</feature>
<dbReference type="Gene3D" id="1.10.150.20">
    <property type="entry name" value="5' to 3' exonuclease, C-terminal subdomain"/>
    <property type="match status" value="1"/>
</dbReference>
<dbReference type="InterPro" id="IPR010213">
    <property type="entry name" value="TF_NusA"/>
</dbReference>
<keyword evidence="6" id="KW-0804">Transcription</keyword>
<keyword evidence="3" id="KW-0889">Transcription antitermination</keyword>
<dbReference type="PANTHER" id="PTHR22648">
    <property type="entry name" value="TRANSCRIPTION TERMINATION FACTOR NUSA"/>
    <property type="match status" value="1"/>
</dbReference>
<dbReference type="CDD" id="cd04455">
    <property type="entry name" value="S1_NusA"/>
    <property type="match status" value="1"/>
</dbReference>
<dbReference type="GO" id="GO:0006353">
    <property type="term" value="P:DNA-templated transcription termination"/>
    <property type="evidence" value="ECO:0007669"/>
    <property type="project" value="UniProtKB-KW"/>
</dbReference>
<evidence type="ECO:0000256" key="6">
    <source>
        <dbReference type="ARBA" id="ARBA00023163"/>
    </source>
</evidence>
<protein>
    <recommendedName>
        <fullName evidence="8">S1 motif domain-containing protein</fullName>
    </recommendedName>
</protein>
<dbReference type="Pfam" id="PF13184">
    <property type="entry name" value="KH_NusA_1st"/>
    <property type="match status" value="1"/>
</dbReference>
<keyword evidence="2" id="KW-0963">Cytoplasm</keyword>
<dbReference type="InterPro" id="IPR013735">
    <property type="entry name" value="TF_NusA_N"/>
</dbReference>
<dbReference type="SUPFAM" id="SSF47794">
    <property type="entry name" value="Rad51 N-terminal domain-like"/>
    <property type="match status" value="1"/>
</dbReference>
<dbReference type="InterPro" id="IPR009019">
    <property type="entry name" value="KH_sf_prok-type"/>
</dbReference>
<evidence type="ECO:0000256" key="7">
    <source>
        <dbReference type="SAM" id="MobiDB-lite"/>
    </source>
</evidence>
<dbReference type="GO" id="GO:0000166">
    <property type="term" value="F:nucleotide binding"/>
    <property type="evidence" value="ECO:0007669"/>
    <property type="project" value="InterPro"/>
</dbReference>
<evidence type="ECO:0000256" key="1">
    <source>
        <dbReference type="ARBA" id="ARBA00022472"/>
    </source>
</evidence>
<evidence type="ECO:0000256" key="5">
    <source>
        <dbReference type="ARBA" id="ARBA00023015"/>
    </source>
</evidence>
<keyword evidence="1" id="KW-0806">Transcription termination</keyword>
<dbReference type="CDD" id="cd02134">
    <property type="entry name" value="KH-II_NusA_rpt1"/>
    <property type="match status" value="1"/>
</dbReference>
<evidence type="ECO:0000259" key="8">
    <source>
        <dbReference type="PROSITE" id="PS50126"/>
    </source>
</evidence>
<keyword evidence="4" id="KW-0694">RNA-binding</keyword>
<feature type="compositionally biased region" description="Acidic residues" evidence="7">
    <location>
        <begin position="420"/>
        <end position="430"/>
    </location>
</feature>
<evidence type="ECO:0000256" key="2">
    <source>
        <dbReference type="ARBA" id="ARBA00022490"/>
    </source>
</evidence>
<dbReference type="PROSITE" id="PS50126">
    <property type="entry name" value="S1"/>
    <property type="match status" value="1"/>
</dbReference>
<dbReference type="InterPro" id="IPR012340">
    <property type="entry name" value="NA-bd_OB-fold"/>
</dbReference>
<accession>A0A381WZC1</accession>
<dbReference type="GO" id="GO:0031564">
    <property type="term" value="P:transcription antitermination"/>
    <property type="evidence" value="ECO:0007669"/>
    <property type="project" value="UniProtKB-KW"/>
</dbReference>
<feature type="compositionally biased region" description="Basic and acidic residues" evidence="7">
    <location>
        <begin position="431"/>
        <end position="464"/>
    </location>
</feature>
<feature type="region of interest" description="Disordered" evidence="7">
    <location>
        <begin position="415"/>
        <end position="464"/>
    </location>
</feature>
<dbReference type="InterPro" id="IPR015946">
    <property type="entry name" value="KH_dom-like_a/b"/>
</dbReference>
<dbReference type="SUPFAM" id="SSF50249">
    <property type="entry name" value="Nucleic acid-binding proteins"/>
    <property type="match status" value="1"/>
</dbReference>
<dbReference type="AlphaFoldDB" id="A0A381WZC1"/>
<dbReference type="Pfam" id="PF00575">
    <property type="entry name" value="S1"/>
    <property type="match status" value="1"/>
</dbReference>
<dbReference type="Gene3D" id="2.40.50.140">
    <property type="entry name" value="Nucleic acid-binding proteins"/>
    <property type="match status" value="1"/>
</dbReference>
<dbReference type="HAMAP" id="MF_00945_B">
    <property type="entry name" value="NusA_B"/>
    <property type="match status" value="1"/>
</dbReference>
<dbReference type="EMBL" id="UINC01013393">
    <property type="protein sequence ID" value="SVA57899.1"/>
    <property type="molecule type" value="Genomic_DNA"/>
</dbReference>
<dbReference type="InterPro" id="IPR036555">
    <property type="entry name" value="NusA_N_sf"/>
</dbReference>
<dbReference type="SUPFAM" id="SSF69705">
    <property type="entry name" value="Transcription factor NusA, N-terminal domain"/>
    <property type="match status" value="1"/>
</dbReference>
<name>A0A381WZC1_9ZZZZ</name>
<evidence type="ECO:0000256" key="4">
    <source>
        <dbReference type="ARBA" id="ARBA00022884"/>
    </source>
</evidence>
<gene>
    <name evidence="9" type="ORF">METZ01_LOCUS110753</name>
</gene>
<dbReference type="InterPro" id="IPR003029">
    <property type="entry name" value="S1_domain"/>
</dbReference>
<dbReference type="SMART" id="SM00316">
    <property type="entry name" value="S1"/>
    <property type="match status" value="1"/>
</dbReference>
<evidence type="ECO:0000313" key="9">
    <source>
        <dbReference type="EMBL" id="SVA57899.1"/>
    </source>
</evidence>
<dbReference type="Pfam" id="PF08529">
    <property type="entry name" value="NusA_N"/>
    <property type="match status" value="1"/>
</dbReference>
<dbReference type="Gene3D" id="3.30.1480.10">
    <property type="entry name" value="NusA, N-terminal domain"/>
    <property type="match status" value="1"/>
</dbReference>
<dbReference type="Gene3D" id="3.30.300.20">
    <property type="match status" value="2"/>
</dbReference>
<dbReference type="InterPro" id="IPR010995">
    <property type="entry name" value="DNA_repair_Rad51/TF_NusA_a-hlx"/>
</dbReference>
<keyword evidence="5" id="KW-0805">Transcription regulation</keyword>
<evidence type="ECO:0000256" key="3">
    <source>
        <dbReference type="ARBA" id="ARBA00022814"/>
    </source>
</evidence>
<dbReference type="FunFam" id="3.30.300.20:FF:000002">
    <property type="entry name" value="Transcription termination/antitermination protein NusA"/>
    <property type="match status" value="1"/>
</dbReference>